<dbReference type="AlphaFoldDB" id="E6UFM0"/>
<sequence length="79" mass="9413">MPRQKKDGVNINYFIRRDVKEKLDAYCEDVGQKAIIRLIQRNKTNHRFIVFFEKRCIIILNIISAVLRCVSYQLPDRST</sequence>
<accession>E6UFM0</accession>
<dbReference type="KEGG" id="ral:Rumal_1410"/>
<reference evidence="1 2" key="1">
    <citation type="journal article" date="2011" name="J. Bacteriol.">
        <title>Complete genome of the cellulolytic ruminal bacterium Ruminococcus albus 7.</title>
        <authorList>
            <person name="Suen G."/>
            <person name="Stevenson D.M."/>
            <person name="Bruce D.C."/>
            <person name="Chertkov O."/>
            <person name="Copeland A."/>
            <person name="Cheng J.F."/>
            <person name="Detter C."/>
            <person name="Detter J.C."/>
            <person name="Goodwin L.A."/>
            <person name="Han C.S."/>
            <person name="Hauser L.J."/>
            <person name="Ivanova N.N."/>
            <person name="Kyrpides N.C."/>
            <person name="Land M.L."/>
            <person name="Lapidus A."/>
            <person name="Lucas S."/>
            <person name="Ovchinnikova G."/>
            <person name="Pitluck S."/>
            <person name="Tapia R."/>
            <person name="Woyke T."/>
            <person name="Boyum J."/>
            <person name="Mead D."/>
            <person name="Weimer P.J."/>
        </authorList>
    </citation>
    <scope>NUCLEOTIDE SEQUENCE [LARGE SCALE GENOMIC DNA]</scope>
    <source>
        <strain evidence="2">ATCC 27210 / DSM 20455 / JCM 14654 / NCDO 2250 / 7</strain>
    </source>
</reference>
<dbReference type="HOGENOM" id="CLU_2603888_0_0_9"/>
<gene>
    <name evidence="1" type="ordered locus">Rumal_1410</name>
</gene>
<dbReference type="EMBL" id="CP002403">
    <property type="protein sequence ID" value="ADU21924.1"/>
    <property type="molecule type" value="Genomic_DNA"/>
</dbReference>
<evidence type="ECO:0000313" key="2">
    <source>
        <dbReference type="Proteomes" id="UP000006919"/>
    </source>
</evidence>
<evidence type="ECO:0000313" key="1">
    <source>
        <dbReference type="EMBL" id="ADU21924.1"/>
    </source>
</evidence>
<name>E6UFM0_RUMA7</name>
<dbReference type="Proteomes" id="UP000006919">
    <property type="component" value="Chromosome"/>
</dbReference>
<proteinExistence type="predicted"/>
<organism evidence="1 2">
    <name type="scientific">Ruminococcus albus (strain ATCC 27210 / DSM 20455 / JCM 14654 / NCDO 2250 / 7)</name>
    <dbReference type="NCBI Taxonomy" id="697329"/>
    <lineage>
        <taxon>Bacteria</taxon>
        <taxon>Bacillati</taxon>
        <taxon>Bacillota</taxon>
        <taxon>Clostridia</taxon>
        <taxon>Eubacteriales</taxon>
        <taxon>Oscillospiraceae</taxon>
        <taxon>Ruminococcus</taxon>
    </lineage>
</organism>
<protein>
    <submittedName>
        <fullName evidence="1">Uncharacterized protein</fullName>
    </submittedName>
</protein>
<dbReference type="STRING" id="697329.Rumal_1410"/>